<feature type="compositionally biased region" description="Polar residues" evidence="1">
    <location>
        <begin position="28"/>
        <end position="50"/>
    </location>
</feature>
<evidence type="ECO:0000313" key="3">
    <source>
        <dbReference type="Proteomes" id="UP000821853"/>
    </source>
</evidence>
<dbReference type="EMBL" id="JABSTR010000004">
    <property type="protein sequence ID" value="KAH9366860.1"/>
    <property type="molecule type" value="Genomic_DNA"/>
</dbReference>
<dbReference type="Proteomes" id="UP000821853">
    <property type="component" value="Chromosome 2"/>
</dbReference>
<dbReference type="AlphaFoldDB" id="A0A9J6FXU1"/>
<evidence type="ECO:0000313" key="2">
    <source>
        <dbReference type="EMBL" id="KAH9366860.1"/>
    </source>
</evidence>
<keyword evidence="3" id="KW-1185">Reference proteome</keyword>
<organism evidence="2 3">
    <name type="scientific">Haemaphysalis longicornis</name>
    <name type="common">Bush tick</name>
    <dbReference type="NCBI Taxonomy" id="44386"/>
    <lineage>
        <taxon>Eukaryota</taxon>
        <taxon>Metazoa</taxon>
        <taxon>Ecdysozoa</taxon>
        <taxon>Arthropoda</taxon>
        <taxon>Chelicerata</taxon>
        <taxon>Arachnida</taxon>
        <taxon>Acari</taxon>
        <taxon>Parasitiformes</taxon>
        <taxon>Ixodida</taxon>
        <taxon>Ixodoidea</taxon>
        <taxon>Ixodidae</taxon>
        <taxon>Haemaphysalinae</taxon>
        <taxon>Haemaphysalis</taxon>
    </lineage>
</organism>
<proteinExistence type="predicted"/>
<feature type="region of interest" description="Disordered" evidence="1">
    <location>
        <begin position="1"/>
        <end position="50"/>
    </location>
</feature>
<gene>
    <name evidence="2" type="ORF">HPB48_010813</name>
</gene>
<reference evidence="2 3" key="1">
    <citation type="journal article" date="2020" name="Cell">
        <title>Large-Scale Comparative Analyses of Tick Genomes Elucidate Their Genetic Diversity and Vector Capacities.</title>
        <authorList>
            <consortium name="Tick Genome and Microbiome Consortium (TIGMIC)"/>
            <person name="Jia N."/>
            <person name="Wang J."/>
            <person name="Shi W."/>
            <person name="Du L."/>
            <person name="Sun Y."/>
            <person name="Zhan W."/>
            <person name="Jiang J.F."/>
            <person name="Wang Q."/>
            <person name="Zhang B."/>
            <person name="Ji P."/>
            <person name="Bell-Sakyi L."/>
            <person name="Cui X.M."/>
            <person name="Yuan T.T."/>
            <person name="Jiang B.G."/>
            <person name="Yang W.F."/>
            <person name="Lam T.T."/>
            <person name="Chang Q.C."/>
            <person name="Ding S.J."/>
            <person name="Wang X.J."/>
            <person name="Zhu J.G."/>
            <person name="Ruan X.D."/>
            <person name="Zhao L."/>
            <person name="Wei J.T."/>
            <person name="Ye R.Z."/>
            <person name="Que T.C."/>
            <person name="Du C.H."/>
            <person name="Zhou Y.H."/>
            <person name="Cheng J.X."/>
            <person name="Dai P.F."/>
            <person name="Guo W.B."/>
            <person name="Han X.H."/>
            <person name="Huang E.J."/>
            <person name="Li L.F."/>
            <person name="Wei W."/>
            <person name="Gao Y.C."/>
            <person name="Liu J.Z."/>
            <person name="Shao H.Z."/>
            <person name="Wang X."/>
            <person name="Wang C.C."/>
            <person name="Yang T.C."/>
            <person name="Huo Q.B."/>
            <person name="Li W."/>
            <person name="Chen H.Y."/>
            <person name="Chen S.E."/>
            <person name="Zhou L.G."/>
            <person name="Ni X.B."/>
            <person name="Tian J.H."/>
            <person name="Sheng Y."/>
            <person name="Liu T."/>
            <person name="Pan Y.S."/>
            <person name="Xia L.Y."/>
            <person name="Li J."/>
            <person name="Zhao F."/>
            <person name="Cao W.C."/>
        </authorList>
    </citation>
    <scope>NUCLEOTIDE SEQUENCE [LARGE SCALE GENOMIC DNA]</scope>
    <source>
        <strain evidence="2">HaeL-2018</strain>
    </source>
</reference>
<evidence type="ECO:0000256" key="1">
    <source>
        <dbReference type="SAM" id="MobiDB-lite"/>
    </source>
</evidence>
<dbReference type="InterPro" id="IPR036691">
    <property type="entry name" value="Endo/exonu/phosph_ase_sf"/>
</dbReference>
<name>A0A9J6FXU1_HAELO</name>
<sequence>MSTTPRGSWHQLSLFPQKYPPPRDAISPQETNISTSRLSQYNGPTQDSQSHTAFLVLNSHTAKPHRFSQTIPDTSVEVVYTCPTRPSVCILNIYSPPNEHLKTVEPLFQEAVMIAGSHPLLFLGHFKAPPPWT</sequence>
<comment type="caution">
    <text evidence="2">The sequence shown here is derived from an EMBL/GenBank/DDBJ whole genome shotgun (WGS) entry which is preliminary data.</text>
</comment>
<dbReference type="VEuPathDB" id="VectorBase:HLOH_047359"/>
<protein>
    <submittedName>
        <fullName evidence="2">Uncharacterized protein</fullName>
    </submittedName>
</protein>
<accession>A0A9J6FXU1</accession>
<dbReference type="SUPFAM" id="SSF56219">
    <property type="entry name" value="DNase I-like"/>
    <property type="match status" value="1"/>
</dbReference>